<sequence length="257" mass="27294">MARARTYPVEAVVLQRIRMGESDLALTLLCDDGQQRRAVAKGARKPQGRLAGRVQLFSETRFLMARGRSLDVVAEATLKDPHTAVTASPDGVEAASAVCEVARHTSFEDAGDPFLYALLRRTLRAVGEALEADGPRDGLGPRTGLVVAAYTFKVTSHQGWRPATEACVECGDPSPTWFSAAAGGALCESCAHGVAGAAFGGSTGAAWVGSLVGLTFDELLRAPVDRATSDWLLEQAHLWAATQLDARLRAFEFLLGL</sequence>
<evidence type="ECO:0000256" key="4">
    <source>
        <dbReference type="ARBA" id="ARBA00022763"/>
    </source>
</evidence>
<dbReference type="Pfam" id="PF02565">
    <property type="entry name" value="RecO_C"/>
    <property type="match status" value="1"/>
</dbReference>
<dbReference type="GO" id="GO:0006310">
    <property type="term" value="P:DNA recombination"/>
    <property type="evidence" value="ECO:0007669"/>
    <property type="project" value="UniProtKB-UniRule"/>
</dbReference>
<dbReference type="GO" id="GO:0006302">
    <property type="term" value="P:double-strand break repair"/>
    <property type="evidence" value="ECO:0007669"/>
    <property type="project" value="TreeGrafter"/>
</dbReference>
<dbReference type="AlphaFoldDB" id="A0AAV5B398"/>
<organism evidence="10 11">
    <name type="scientific">Granulimonas faecalis</name>
    <dbReference type="NCBI Taxonomy" id="2894155"/>
    <lineage>
        <taxon>Bacteria</taxon>
        <taxon>Bacillati</taxon>
        <taxon>Actinomycetota</taxon>
        <taxon>Coriobacteriia</taxon>
        <taxon>Coriobacteriales</taxon>
        <taxon>Kribbibacteriaceae</taxon>
        <taxon>Granulimonas</taxon>
    </lineage>
</organism>
<dbReference type="SUPFAM" id="SSF57863">
    <property type="entry name" value="ArfGap/RecO-like zinc finger"/>
    <property type="match status" value="1"/>
</dbReference>
<evidence type="ECO:0000313" key="11">
    <source>
        <dbReference type="Proteomes" id="UP001055025"/>
    </source>
</evidence>
<dbReference type="InterPro" id="IPR042242">
    <property type="entry name" value="RecO_C"/>
</dbReference>
<comment type="caution">
    <text evidence="10">The sequence shown here is derived from an EMBL/GenBank/DDBJ whole genome shotgun (WGS) entry which is preliminary data.</text>
</comment>
<evidence type="ECO:0000256" key="2">
    <source>
        <dbReference type="ARBA" id="ARBA00007452"/>
    </source>
</evidence>
<keyword evidence="11" id="KW-1185">Reference proteome</keyword>
<dbReference type="EMBL" id="BQKC01000001">
    <property type="protein sequence ID" value="GJM55270.1"/>
    <property type="molecule type" value="Genomic_DNA"/>
</dbReference>
<keyword evidence="6 8" id="KW-0234">DNA repair</keyword>
<accession>A0AAV5B398</accession>
<keyword evidence="4 8" id="KW-0227">DNA damage</keyword>
<protein>
    <recommendedName>
        <fullName evidence="3 8">DNA repair protein RecO</fullName>
    </recommendedName>
    <alternativeName>
        <fullName evidence="7 8">Recombination protein O</fullName>
    </alternativeName>
</protein>
<dbReference type="RefSeq" id="WP_135977415.1">
    <property type="nucleotide sequence ID" value="NZ_BQKC01000001.1"/>
</dbReference>
<evidence type="ECO:0000259" key="9">
    <source>
        <dbReference type="Pfam" id="PF11967"/>
    </source>
</evidence>
<evidence type="ECO:0000256" key="6">
    <source>
        <dbReference type="ARBA" id="ARBA00023204"/>
    </source>
</evidence>
<evidence type="ECO:0000256" key="3">
    <source>
        <dbReference type="ARBA" id="ARBA00021310"/>
    </source>
</evidence>
<evidence type="ECO:0000256" key="1">
    <source>
        <dbReference type="ARBA" id="ARBA00003065"/>
    </source>
</evidence>
<keyword evidence="5 8" id="KW-0233">DNA recombination</keyword>
<dbReference type="Pfam" id="PF11967">
    <property type="entry name" value="RecO_N"/>
    <property type="match status" value="1"/>
</dbReference>
<evidence type="ECO:0000256" key="8">
    <source>
        <dbReference type="HAMAP-Rule" id="MF_00201"/>
    </source>
</evidence>
<dbReference type="Gene3D" id="1.20.1440.120">
    <property type="entry name" value="Recombination protein O, C-terminal domain"/>
    <property type="match status" value="1"/>
</dbReference>
<dbReference type="Gene3D" id="2.40.50.140">
    <property type="entry name" value="Nucleic acid-binding proteins"/>
    <property type="match status" value="1"/>
</dbReference>
<evidence type="ECO:0000256" key="5">
    <source>
        <dbReference type="ARBA" id="ARBA00023172"/>
    </source>
</evidence>
<name>A0AAV5B398_9ACTN</name>
<comment type="function">
    <text evidence="1 8">Involved in DNA repair and RecF pathway recombination.</text>
</comment>
<dbReference type="PANTHER" id="PTHR33991">
    <property type="entry name" value="DNA REPAIR PROTEIN RECO"/>
    <property type="match status" value="1"/>
</dbReference>
<reference evidence="10" key="1">
    <citation type="journal article" date="2022" name="Int. J. Syst. Evol. Microbiol.">
        <title>Granulimonas faecalis gen. nov., sp. nov., and Leptogranulimonas caecicola gen. nov., sp. nov., novel lactate-producing Atopobiaceae bacteria isolated from mouse intestines, and an emended description of the family Atopobiaceae.</title>
        <authorList>
            <person name="Morinaga K."/>
            <person name="Kusada H."/>
            <person name="Sakamoto S."/>
            <person name="Murakami T."/>
            <person name="Toyoda A."/>
            <person name="Mori H."/>
            <person name="Meng X.Y."/>
            <person name="Takashino M."/>
            <person name="Murotomi K."/>
            <person name="Tamaki H."/>
        </authorList>
    </citation>
    <scope>NUCLEOTIDE SEQUENCE</scope>
    <source>
        <strain evidence="10">OPF53</strain>
    </source>
</reference>
<proteinExistence type="inferred from homology"/>
<dbReference type="HAMAP" id="MF_00201">
    <property type="entry name" value="RecO"/>
    <property type="match status" value="1"/>
</dbReference>
<dbReference type="InterPro" id="IPR037278">
    <property type="entry name" value="ARFGAP/RecO"/>
</dbReference>
<dbReference type="InterPro" id="IPR022572">
    <property type="entry name" value="DNA_rep/recomb_RecO_N"/>
</dbReference>
<dbReference type="PANTHER" id="PTHR33991:SF1">
    <property type="entry name" value="DNA REPAIR PROTEIN RECO"/>
    <property type="match status" value="1"/>
</dbReference>
<gene>
    <name evidence="8 10" type="primary">recO</name>
    <name evidence="10" type="ORF">ATOP_09250</name>
</gene>
<dbReference type="SUPFAM" id="SSF50249">
    <property type="entry name" value="Nucleic acid-binding proteins"/>
    <property type="match status" value="1"/>
</dbReference>
<dbReference type="InterPro" id="IPR012340">
    <property type="entry name" value="NA-bd_OB-fold"/>
</dbReference>
<evidence type="ECO:0000256" key="7">
    <source>
        <dbReference type="ARBA" id="ARBA00033409"/>
    </source>
</evidence>
<dbReference type="NCBIfam" id="TIGR00613">
    <property type="entry name" value="reco"/>
    <property type="match status" value="1"/>
</dbReference>
<dbReference type="GO" id="GO:0043590">
    <property type="term" value="C:bacterial nucleoid"/>
    <property type="evidence" value="ECO:0007669"/>
    <property type="project" value="TreeGrafter"/>
</dbReference>
<feature type="domain" description="DNA replication/recombination mediator RecO N-terminal" evidence="9">
    <location>
        <begin position="9"/>
        <end position="80"/>
    </location>
</feature>
<dbReference type="Proteomes" id="UP001055025">
    <property type="component" value="Unassembled WGS sequence"/>
</dbReference>
<evidence type="ECO:0000313" key="10">
    <source>
        <dbReference type="EMBL" id="GJM55270.1"/>
    </source>
</evidence>
<dbReference type="InterPro" id="IPR003717">
    <property type="entry name" value="RecO"/>
</dbReference>
<comment type="similarity">
    <text evidence="2 8">Belongs to the RecO family.</text>
</comment>